<dbReference type="CDD" id="cd07381">
    <property type="entry name" value="MPP_CapA"/>
    <property type="match status" value="1"/>
</dbReference>
<dbReference type="Proteomes" id="UP000094463">
    <property type="component" value="Chromosome"/>
</dbReference>
<evidence type="ECO:0000313" key="5">
    <source>
        <dbReference type="Proteomes" id="UP000094463"/>
    </source>
</evidence>
<dbReference type="RefSeq" id="WP_069363778.1">
    <property type="nucleotide sequence ID" value="NZ_CP012502.1"/>
</dbReference>
<keyword evidence="5" id="KW-1185">Reference proteome</keyword>
<evidence type="ECO:0000313" key="4">
    <source>
        <dbReference type="EMBL" id="AOM81623.1"/>
    </source>
</evidence>
<gene>
    <name evidence="4" type="primary">capA-1</name>
    <name evidence="4" type="ORF">BBEV_0228</name>
</gene>
<dbReference type="SMART" id="SM00854">
    <property type="entry name" value="PGA_cap"/>
    <property type="match status" value="1"/>
</dbReference>
<keyword evidence="4" id="KW-0436">Ligase</keyword>
<feature type="domain" description="Capsule synthesis protein CapA" evidence="3">
    <location>
        <begin position="70"/>
        <end position="320"/>
    </location>
</feature>
<comment type="similarity">
    <text evidence="1">Belongs to the CapA family.</text>
</comment>
<sequence length="405" mass="45007">MVDQLRANKPKPRKLTWQEHFLRIMKKHKRQLPVHTSILAAVTGGFLVASTLYTPAEVPDVERSDNNALTASFVGDVMLGRHVQDAVDQKGYDHLFEYTDPFFAASDYATGNFAHPVIPADSDLSPNLDLSVNLRAEPESLDVLAERNFKVMNIANNNIFDYDYLGMTQTRDRFDDHPAIDATGIQTSVPNTGPVTFDHIRYTELEGSGLTVATIGMSDVIAFDAGVRSNRPGVATFDVFAHVMRAIIEASSQSDMVVVHAHWGEYYDSQVTTRQQEIAAAMVHAGADIIVGHNPNVPGPVEIIDDSVVFYSLGNFIFDQGWSRSKQSTLAYYELGENGEASLSLQLFSLRDAQPRPLMNTSLARLQMENTFTKMLEDDQWTKNSDGMITLTLDHRHILGLEEGD</sequence>
<dbReference type="PATRIC" id="fig|632773.3.peg.244"/>
<dbReference type="KEGG" id="bbev:BBEV_0228"/>
<feature type="transmembrane region" description="Helical" evidence="2">
    <location>
        <begin position="32"/>
        <end position="53"/>
    </location>
</feature>
<dbReference type="OrthoDB" id="9810906at2"/>
<organism evidence="4 5">
    <name type="scientific">Salisediminibacterium beveridgei</name>
    <dbReference type="NCBI Taxonomy" id="632773"/>
    <lineage>
        <taxon>Bacteria</taxon>
        <taxon>Bacillati</taxon>
        <taxon>Bacillota</taxon>
        <taxon>Bacilli</taxon>
        <taxon>Bacillales</taxon>
        <taxon>Bacillaceae</taxon>
        <taxon>Salisediminibacterium</taxon>
    </lineage>
</organism>
<keyword evidence="2" id="KW-1133">Transmembrane helix</keyword>
<dbReference type="PANTHER" id="PTHR33393">
    <property type="entry name" value="POLYGLUTAMINE SYNTHESIS ACCESSORY PROTEIN RV0574C-RELATED"/>
    <property type="match status" value="1"/>
</dbReference>
<accession>A0A1D7QRI7</accession>
<dbReference type="SUPFAM" id="SSF56300">
    <property type="entry name" value="Metallo-dependent phosphatases"/>
    <property type="match status" value="1"/>
</dbReference>
<proteinExistence type="inferred from homology"/>
<dbReference type="EMBL" id="CP012502">
    <property type="protein sequence ID" value="AOM81623.1"/>
    <property type="molecule type" value="Genomic_DNA"/>
</dbReference>
<name>A0A1D7QRI7_9BACI</name>
<keyword evidence="2" id="KW-0812">Transmembrane</keyword>
<protein>
    <submittedName>
        <fullName evidence="4">Poly-gamma-glutamate synthase subunit PgsA/CapA</fullName>
        <ecNumber evidence="4">6.3.2.-</ecNumber>
    </submittedName>
</protein>
<dbReference type="PANTHER" id="PTHR33393:SF13">
    <property type="entry name" value="PGA BIOSYNTHESIS PROTEIN CAPA"/>
    <property type="match status" value="1"/>
</dbReference>
<keyword evidence="2" id="KW-0472">Membrane</keyword>
<dbReference type="Pfam" id="PF09587">
    <property type="entry name" value="PGA_cap"/>
    <property type="match status" value="1"/>
</dbReference>
<evidence type="ECO:0000256" key="2">
    <source>
        <dbReference type="SAM" id="Phobius"/>
    </source>
</evidence>
<reference evidence="4 5" key="1">
    <citation type="submission" date="2015-08" db="EMBL/GenBank/DDBJ databases">
        <title>The complete genome sequence of Bacillus beveridgei MLTeJB.</title>
        <authorList>
            <person name="Hanson T.E."/>
            <person name="Mesa C."/>
            <person name="Basesman S.M."/>
            <person name="Oremland R.S."/>
        </authorList>
    </citation>
    <scope>NUCLEOTIDE SEQUENCE [LARGE SCALE GENOMIC DNA]</scope>
    <source>
        <strain evidence="4 5">MLTeJB</strain>
    </source>
</reference>
<dbReference type="STRING" id="632773.BBEV_0228"/>
<dbReference type="InterPro" id="IPR019079">
    <property type="entry name" value="Capsule_synth_CapA"/>
</dbReference>
<dbReference type="AlphaFoldDB" id="A0A1D7QRI7"/>
<dbReference type="GO" id="GO:0016874">
    <property type="term" value="F:ligase activity"/>
    <property type="evidence" value="ECO:0007669"/>
    <property type="project" value="UniProtKB-KW"/>
</dbReference>
<evidence type="ECO:0000256" key="1">
    <source>
        <dbReference type="ARBA" id="ARBA00005662"/>
    </source>
</evidence>
<dbReference type="InterPro" id="IPR052169">
    <property type="entry name" value="CW_Biosynth-Accessory"/>
</dbReference>
<dbReference type="EC" id="6.3.2.-" evidence="4"/>
<dbReference type="Gene3D" id="3.60.21.10">
    <property type="match status" value="1"/>
</dbReference>
<evidence type="ECO:0000259" key="3">
    <source>
        <dbReference type="SMART" id="SM00854"/>
    </source>
</evidence>
<dbReference type="InterPro" id="IPR029052">
    <property type="entry name" value="Metallo-depent_PP-like"/>
</dbReference>